<name>A0A965ZKP0_9SPHI</name>
<protein>
    <submittedName>
        <fullName evidence="6">FAD-binding protein</fullName>
    </submittedName>
</protein>
<gene>
    <name evidence="6" type="ORF">GSY63_20660</name>
</gene>
<dbReference type="Gene3D" id="3.30.70.2740">
    <property type="match status" value="1"/>
</dbReference>
<keyword evidence="2" id="KW-0285">Flavoprotein</keyword>
<dbReference type="AlphaFoldDB" id="A0A965ZKP0"/>
<dbReference type="Pfam" id="PF01565">
    <property type="entry name" value="FAD_binding_4"/>
    <property type="match status" value="1"/>
</dbReference>
<dbReference type="InterPro" id="IPR016164">
    <property type="entry name" value="FAD-linked_Oxase-like_C"/>
</dbReference>
<evidence type="ECO:0000313" key="7">
    <source>
        <dbReference type="Proteomes" id="UP000638732"/>
    </source>
</evidence>
<dbReference type="InterPro" id="IPR006094">
    <property type="entry name" value="Oxid_FAD_bind_N"/>
</dbReference>
<keyword evidence="4" id="KW-0560">Oxidoreductase</keyword>
<sequence>MDYKPVSPELLQQFRLIVGEAYILTDTDDLEPYSHDETEDLQYYPQIVARPQSADEVSALLKLCNENYIPVTPRGAGTGLSGGALPVKRGLVIAMERFNKIVKIDEENLQATVEPGVITEVFMDAVAEKGLLYPVDPASKGSCFIGGNVSHGSGGPRVVKYGTIREYVLNLQVVLPSGDIIWTGANTLKYASGYNLTQLMIGSEGTLGIVTAIVVKLIPQPKYNALMLASFTTNEAACGAVSAIFRAGVIPSTLEFMERKGIEWVIKFDGLVFDLKDGIEAFLLIEVDGNNQDVILENCEQVNTVLENFDCKEVLFADTTAQKEELWRIRRTMPVSVKSNSVYKEEDTVVPRAALPVLIKGIKEIGAKYGFESVCYGHAGDGNLHVNIIKGNMSDIDWNTKLKDGIREIFKLTVDLGGTLSGEHGIGLVQKDYMNIKYTDVHFALWRGIKQVFDPNGILNPGKIFAPSPLKGGIEV</sequence>
<comment type="cofactor">
    <cofactor evidence="1">
        <name>FAD</name>
        <dbReference type="ChEBI" id="CHEBI:57692"/>
    </cofactor>
</comment>
<evidence type="ECO:0000313" key="6">
    <source>
        <dbReference type="EMBL" id="NCD71788.1"/>
    </source>
</evidence>
<dbReference type="InterPro" id="IPR051914">
    <property type="entry name" value="FAD-linked_OxidoTrans_Type4"/>
</dbReference>
<accession>A0A965ZKP0</accession>
<dbReference type="PANTHER" id="PTHR42934">
    <property type="entry name" value="GLYCOLATE OXIDASE SUBUNIT GLCD"/>
    <property type="match status" value="1"/>
</dbReference>
<evidence type="ECO:0000256" key="4">
    <source>
        <dbReference type="ARBA" id="ARBA00023002"/>
    </source>
</evidence>
<dbReference type="GO" id="GO:0071949">
    <property type="term" value="F:FAD binding"/>
    <property type="evidence" value="ECO:0007669"/>
    <property type="project" value="InterPro"/>
</dbReference>
<dbReference type="RefSeq" id="WP_166587767.1">
    <property type="nucleotide sequence ID" value="NZ_WWEO01000045.1"/>
</dbReference>
<dbReference type="InterPro" id="IPR016167">
    <property type="entry name" value="FAD-bd_PCMH_sub1"/>
</dbReference>
<reference evidence="6" key="2">
    <citation type="submission" date="2020-10" db="EMBL/GenBank/DDBJ databases">
        <title>Mucilaginibacter sp. nov., isolated from soil.</title>
        <authorList>
            <person name="Jeon C.O."/>
        </authorList>
    </citation>
    <scope>NUCLEOTIDE SEQUENCE</scope>
    <source>
        <strain evidence="6">R11</strain>
    </source>
</reference>
<dbReference type="Proteomes" id="UP000638732">
    <property type="component" value="Unassembled WGS sequence"/>
</dbReference>
<evidence type="ECO:0000256" key="1">
    <source>
        <dbReference type="ARBA" id="ARBA00001974"/>
    </source>
</evidence>
<dbReference type="Pfam" id="PF02913">
    <property type="entry name" value="FAD-oxidase_C"/>
    <property type="match status" value="1"/>
</dbReference>
<feature type="domain" description="FAD-binding PCMH-type" evidence="5">
    <location>
        <begin position="41"/>
        <end position="220"/>
    </location>
</feature>
<dbReference type="InterPro" id="IPR016166">
    <property type="entry name" value="FAD-bd_PCMH"/>
</dbReference>
<evidence type="ECO:0000256" key="2">
    <source>
        <dbReference type="ARBA" id="ARBA00022630"/>
    </source>
</evidence>
<organism evidence="6 7">
    <name type="scientific">Mucilaginibacter agri</name>
    <dbReference type="NCBI Taxonomy" id="2695265"/>
    <lineage>
        <taxon>Bacteria</taxon>
        <taxon>Pseudomonadati</taxon>
        <taxon>Bacteroidota</taxon>
        <taxon>Sphingobacteriia</taxon>
        <taxon>Sphingobacteriales</taxon>
        <taxon>Sphingobacteriaceae</taxon>
        <taxon>Mucilaginibacter</taxon>
    </lineage>
</organism>
<dbReference type="InterPro" id="IPR036318">
    <property type="entry name" value="FAD-bd_PCMH-like_sf"/>
</dbReference>
<evidence type="ECO:0000256" key="3">
    <source>
        <dbReference type="ARBA" id="ARBA00022827"/>
    </source>
</evidence>
<dbReference type="InterPro" id="IPR004113">
    <property type="entry name" value="FAD-bd_oxidored_4_C"/>
</dbReference>
<reference evidence="6" key="1">
    <citation type="submission" date="2020-01" db="EMBL/GenBank/DDBJ databases">
        <authorList>
            <person name="Seo Y.L."/>
        </authorList>
    </citation>
    <scope>NUCLEOTIDE SEQUENCE</scope>
    <source>
        <strain evidence="6">R11</strain>
    </source>
</reference>
<dbReference type="InterPro" id="IPR016171">
    <property type="entry name" value="Vanillyl_alc_oxidase_C-sub2"/>
</dbReference>
<dbReference type="FunFam" id="1.10.45.10:FF:000001">
    <property type="entry name" value="D-lactate dehydrogenase mitochondrial"/>
    <property type="match status" value="1"/>
</dbReference>
<dbReference type="Gene3D" id="3.30.70.2190">
    <property type="match status" value="1"/>
</dbReference>
<dbReference type="GO" id="GO:0016491">
    <property type="term" value="F:oxidoreductase activity"/>
    <property type="evidence" value="ECO:0007669"/>
    <property type="project" value="UniProtKB-KW"/>
</dbReference>
<dbReference type="SUPFAM" id="SSF56176">
    <property type="entry name" value="FAD-binding/transporter-associated domain-like"/>
    <property type="match status" value="1"/>
</dbReference>
<evidence type="ECO:0000259" key="5">
    <source>
        <dbReference type="PROSITE" id="PS51387"/>
    </source>
</evidence>
<comment type="caution">
    <text evidence="6">The sequence shown here is derived from an EMBL/GenBank/DDBJ whole genome shotgun (WGS) entry which is preliminary data.</text>
</comment>
<dbReference type="SUPFAM" id="SSF55103">
    <property type="entry name" value="FAD-linked oxidases, C-terminal domain"/>
    <property type="match status" value="1"/>
</dbReference>
<proteinExistence type="predicted"/>
<dbReference type="EMBL" id="WWEO01000045">
    <property type="protein sequence ID" value="NCD71788.1"/>
    <property type="molecule type" value="Genomic_DNA"/>
</dbReference>
<dbReference type="Gene3D" id="3.30.465.10">
    <property type="match status" value="1"/>
</dbReference>
<dbReference type="Gene3D" id="3.30.43.10">
    <property type="entry name" value="Uridine Diphospho-n-acetylenolpyruvylglucosamine Reductase, domain 2"/>
    <property type="match status" value="1"/>
</dbReference>
<keyword evidence="3" id="KW-0274">FAD</keyword>
<dbReference type="InterPro" id="IPR016169">
    <property type="entry name" value="FAD-bd_PCMH_sub2"/>
</dbReference>
<dbReference type="Gene3D" id="1.10.45.10">
    <property type="entry name" value="Vanillyl-alcohol Oxidase, Chain A, domain 4"/>
    <property type="match status" value="1"/>
</dbReference>
<dbReference type="PANTHER" id="PTHR42934:SF2">
    <property type="entry name" value="GLYCOLATE OXIDASE SUBUNIT GLCD"/>
    <property type="match status" value="1"/>
</dbReference>
<keyword evidence="7" id="KW-1185">Reference proteome</keyword>
<dbReference type="PROSITE" id="PS51387">
    <property type="entry name" value="FAD_PCMH"/>
    <property type="match status" value="1"/>
</dbReference>